<dbReference type="EC" id="3.6.5.4" evidence="8"/>
<dbReference type="EMBL" id="RXGA01000003">
    <property type="protein sequence ID" value="RWX72829.1"/>
    <property type="molecule type" value="Genomic_DNA"/>
</dbReference>
<feature type="domain" description="SRP54-type proteins GTP-binding" evidence="9">
    <location>
        <begin position="267"/>
        <end position="280"/>
    </location>
</feature>
<comment type="similarity">
    <text evidence="8">Belongs to the GTP-binding SRP family. FtsY subfamily.</text>
</comment>
<dbReference type="SMART" id="SM00963">
    <property type="entry name" value="SRP54_N"/>
    <property type="match status" value="1"/>
</dbReference>
<evidence type="ECO:0000256" key="6">
    <source>
        <dbReference type="ARBA" id="ARBA00023136"/>
    </source>
</evidence>
<evidence type="ECO:0000256" key="1">
    <source>
        <dbReference type="ARBA" id="ARBA00022475"/>
    </source>
</evidence>
<evidence type="ECO:0000259" key="9">
    <source>
        <dbReference type="PROSITE" id="PS00300"/>
    </source>
</evidence>
<proteinExistence type="inferred from homology"/>
<dbReference type="SMART" id="SM00962">
    <property type="entry name" value="SRP54"/>
    <property type="match status" value="1"/>
</dbReference>
<keyword evidence="3 8" id="KW-0547">Nucleotide-binding</keyword>
<dbReference type="InterPro" id="IPR004390">
    <property type="entry name" value="SR_rcpt_FtsY"/>
</dbReference>
<evidence type="ECO:0000256" key="2">
    <source>
        <dbReference type="ARBA" id="ARBA00022490"/>
    </source>
</evidence>
<comment type="subunit">
    <text evidence="8">Part of the signal recognition particle protein translocation system, which is composed of SRP and FtsY.</text>
</comment>
<feature type="binding site" evidence="8">
    <location>
        <begin position="106"/>
        <end position="113"/>
    </location>
    <ligand>
        <name>GTP</name>
        <dbReference type="ChEBI" id="CHEBI:37565"/>
    </ligand>
</feature>
<dbReference type="InterPro" id="IPR027417">
    <property type="entry name" value="P-loop_NTPase"/>
</dbReference>
<dbReference type="InterPro" id="IPR042101">
    <property type="entry name" value="SRP54_N_sf"/>
</dbReference>
<comment type="catalytic activity">
    <reaction evidence="8">
        <text>GTP + H2O = GDP + phosphate + H(+)</text>
        <dbReference type="Rhea" id="RHEA:19669"/>
        <dbReference type="ChEBI" id="CHEBI:15377"/>
        <dbReference type="ChEBI" id="CHEBI:15378"/>
        <dbReference type="ChEBI" id="CHEBI:37565"/>
        <dbReference type="ChEBI" id="CHEBI:43474"/>
        <dbReference type="ChEBI" id="CHEBI:58189"/>
        <dbReference type="EC" id="3.6.5.4"/>
    </reaction>
</comment>
<dbReference type="HAMAP" id="MF_00920">
    <property type="entry name" value="FtsY"/>
    <property type="match status" value="1"/>
</dbReference>
<dbReference type="GO" id="GO:0005737">
    <property type="term" value="C:cytoplasm"/>
    <property type="evidence" value="ECO:0007669"/>
    <property type="project" value="UniProtKB-SubCell"/>
</dbReference>
<comment type="function">
    <text evidence="8">Involved in targeting and insertion of nascent membrane proteins into the cytoplasmic membrane. Acts as a receptor for the complex formed by the signal recognition particle (SRP) and the ribosome-nascent chain (RNC).</text>
</comment>
<dbReference type="CDD" id="cd17874">
    <property type="entry name" value="FtsY"/>
    <property type="match status" value="1"/>
</dbReference>
<dbReference type="InterPro" id="IPR013822">
    <property type="entry name" value="Signal_recog_particl_SRP54_hlx"/>
</dbReference>
<dbReference type="Pfam" id="PF02881">
    <property type="entry name" value="SRP54_N"/>
    <property type="match status" value="1"/>
</dbReference>
<keyword evidence="1 8" id="KW-1003">Cell membrane</keyword>
<dbReference type="PANTHER" id="PTHR43134">
    <property type="entry name" value="SIGNAL RECOGNITION PARTICLE RECEPTOR SUBUNIT ALPHA"/>
    <property type="match status" value="1"/>
</dbReference>
<evidence type="ECO:0000313" key="10">
    <source>
        <dbReference type="EMBL" id="RWX72829.1"/>
    </source>
</evidence>
<dbReference type="NCBIfam" id="TIGR00064">
    <property type="entry name" value="ftsY"/>
    <property type="match status" value="1"/>
</dbReference>
<feature type="binding site" evidence="8">
    <location>
        <begin position="246"/>
        <end position="249"/>
    </location>
    <ligand>
        <name>GTP</name>
        <dbReference type="ChEBI" id="CHEBI:37565"/>
    </ligand>
</feature>
<evidence type="ECO:0000256" key="7">
    <source>
        <dbReference type="ARBA" id="ARBA00023170"/>
    </source>
</evidence>
<comment type="subcellular location">
    <subcellularLocation>
        <location evidence="8">Cell membrane</location>
        <topology evidence="8">Peripheral membrane protein</topology>
        <orientation evidence="8">Cytoplasmic side</orientation>
    </subcellularLocation>
    <subcellularLocation>
        <location evidence="8">Cytoplasm</location>
    </subcellularLocation>
</comment>
<accession>A0A444L5H9</accession>
<dbReference type="GO" id="GO:0003924">
    <property type="term" value="F:GTPase activity"/>
    <property type="evidence" value="ECO:0007669"/>
    <property type="project" value="UniProtKB-UniRule"/>
</dbReference>
<organism evidence="10 11">
    <name type="scientific">Methanosuratincola subterraneus</name>
    <dbReference type="NCBI Taxonomy" id="2593994"/>
    <lineage>
        <taxon>Archaea</taxon>
        <taxon>Thermoproteota</taxon>
        <taxon>Methanosuratincolia</taxon>
        <taxon>Candidatus Methanomethylicales</taxon>
        <taxon>Candidatus Methanomethylicaceae</taxon>
        <taxon>Candidatus Methanosuratincola (ex Vanwonterghem et al. 2016)</taxon>
    </lineage>
</organism>
<reference evidence="10 11" key="1">
    <citation type="submission" date="2018-12" db="EMBL/GenBank/DDBJ databases">
        <title>The complete genome of the methanogenic archaea of the candidate phylum Verstraetearchaeota, obtained from the metagenome of underground thermal water.</title>
        <authorList>
            <person name="Kadnikov V.V."/>
            <person name="Mardanov A.V."/>
            <person name="Beletsky A.V."/>
            <person name="Karnachuk O.V."/>
            <person name="Ravin N.V."/>
        </authorList>
    </citation>
    <scope>NUCLEOTIDE SEQUENCE [LARGE SCALE GENOMIC DNA]</scope>
    <source>
        <strain evidence="10">Ch88</strain>
    </source>
</reference>
<name>A0A444L5H9_METS7</name>
<evidence type="ECO:0000256" key="4">
    <source>
        <dbReference type="ARBA" id="ARBA00022801"/>
    </source>
</evidence>
<dbReference type="PROSITE" id="PS00300">
    <property type="entry name" value="SRP54"/>
    <property type="match status" value="1"/>
</dbReference>
<evidence type="ECO:0000256" key="8">
    <source>
        <dbReference type="HAMAP-Rule" id="MF_00920"/>
    </source>
</evidence>
<evidence type="ECO:0000313" key="11">
    <source>
        <dbReference type="Proteomes" id="UP000288215"/>
    </source>
</evidence>
<dbReference type="PANTHER" id="PTHR43134:SF1">
    <property type="entry name" value="SIGNAL RECOGNITION PARTICLE RECEPTOR SUBUNIT ALPHA"/>
    <property type="match status" value="1"/>
</dbReference>
<dbReference type="FunFam" id="3.40.50.300:FF:000053">
    <property type="entry name" value="Signal recognition particle receptor FtsY"/>
    <property type="match status" value="1"/>
</dbReference>
<keyword evidence="2 8" id="KW-0963">Cytoplasm</keyword>
<dbReference type="GO" id="GO:0005886">
    <property type="term" value="C:plasma membrane"/>
    <property type="evidence" value="ECO:0007669"/>
    <property type="project" value="UniProtKB-SubCell"/>
</dbReference>
<dbReference type="GO" id="GO:0005047">
    <property type="term" value="F:signal recognition particle binding"/>
    <property type="evidence" value="ECO:0007669"/>
    <property type="project" value="TreeGrafter"/>
</dbReference>
<dbReference type="InterPro" id="IPR003593">
    <property type="entry name" value="AAA+_ATPase"/>
</dbReference>
<dbReference type="Pfam" id="PF00448">
    <property type="entry name" value="SRP54"/>
    <property type="match status" value="1"/>
</dbReference>
<dbReference type="GO" id="GO:0006614">
    <property type="term" value="P:SRP-dependent cotranslational protein targeting to membrane"/>
    <property type="evidence" value="ECO:0007669"/>
    <property type="project" value="InterPro"/>
</dbReference>
<keyword evidence="4 8" id="KW-0378">Hydrolase</keyword>
<dbReference type="SMART" id="SM00382">
    <property type="entry name" value="AAA"/>
    <property type="match status" value="1"/>
</dbReference>
<dbReference type="Gene3D" id="1.20.120.140">
    <property type="entry name" value="Signal recognition particle SRP54, nucleotide-binding domain"/>
    <property type="match status" value="1"/>
</dbReference>
<dbReference type="SUPFAM" id="SSF52540">
    <property type="entry name" value="P-loop containing nucleoside triphosphate hydrolases"/>
    <property type="match status" value="1"/>
</dbReference>
<dbReference type="SUPFAM" id="SSF47364">
    <property type="entry name" value="Domain of the SRP/SRP receptor G-proteins"/>
    <property type="match status" value="1"/>
</dbReference>
<dbReference type="GO" id="GO:0005525">
    <property type="term" value="F:GTP binding"/>
    <property type="evidence" value="ECO:0007669"/>
    <property type="project" value="UniProtKB-UniRule"/>
</dbReference>
<comment type="caution">
    <text evidence="10">The sequence shown here is derived from an EMBL/GenBank/DDBJ whole genome shotgun (WGS) entry which is preliminary data.</text>
</comment>
<keyword evidence="7 8" id="KW-0675">Receptor</keyword>
<dbReference type="InterPro" id="IPR036225">
    <property type="entry name" value="SRP/SRP_N"/>
</dbReference>
<protein>
    <recommendedName>
        <fullName evidence="8">Signal recognition particle receptor FtsY</fullName>
        <shortName evidence="8">SRP receptor</shortName>
        <ecNumber evidence="8">3.6.5.4</ecNumber>
    </recommendedName>
</protein>
<evidence type="ECO:0000256" key="3">
    <source>
        <dbReference type="ARBA" id="ARBA00022741"/>
    </source>
</evidence>
<sequence length="301" mass="32848">MFDRLKKAIGSLVDQISPKKISEADLDSLLWDFQMSLVECDVALPVAEEISNRIKERLVGSKVGLFEDLRPIVESELRAILKETLAYSDLFSLVGSKRPFVIMFVGVNGTGKTTTIAKVAKQLKDKGMSVVFACSDTYRAGSEEQIETHAGRLGLKVIKHKYGADPAAVAYDAVLHAKNNGIDVVLIDTAGRMQTDKDLMDELMKIHRVASPDLTVFVGDSLAGNDALQQATEFNKYVRIDGVILTKVDADAKGGSAISISSALRKPIFFLGVGQGYDDIVPFNPDWVIDNILAKQQRASD</sequence>
<dbReference type="InterPro" id="IPR000897">
    <property type="entry name" value="SRP54_GTPase_dom"/>
</dbReference>
<feature type="binding site" evidence="8">
    <location>
        <begin position="188"/>
        <end position="192"/>
    </location>
    <ligand>
        <name>GTP</name>
        <dbReference type="ChEBI" id="CHEBI:37565"/>
    </ligand>
</feature>
<keyword evidence="5 8" id="KW-0342">GTP-binding</keyword>
<evidence type="ECO:0000256" key="5">
    <source>
        <dbReference type="ARBA" id="ARBA00023134"/>
    </source>
</evidence>
<dbReference type="Gene3D" id="3.40.50.300">
    <property type="entry name" value="P-loop containing nucleotide triphosphate hydrolases"/>
    <property type="match status" value="1"/>
</dbReference>
<gene>
    <name evidence="8" type="primary">ftsY</name>
    <name evidence="10" type="ORF">Metus_0803</name>
</gene>
<keyword evidence="6 8" id="KW-0472">Membrane</keyword>
<dbReference type="Proteomes" id="UP000288215">
    <property type="component" value="Unassembled WGS sequence"/>
</dbReference>
<dbReference type="AlphaFoldDB" id="A0A444L5H9"/>